<evidence type="ECO:0000256" key="13">
    <source>
        <dbReference type="PIRSR" id="PIRSR000632-2"/>
    </source>
</evidence>
<dbReference type="Ensembl" id="ENSOCUT00000059954.1">
    <property type="protein sequence ID" value="ENSOCUP00000047371.1"/>
    <property type="gene ID" value="ENSOCUG00000002188.4"/>
</dbReference>
<feature type="binding site" evidence="13 15">
    <location>
        <position position="518"/>
    </location>
    <ligand>
        <name>ATP</name>
        <dbReference type="ChEBI" id="CHEBI:30616"/>
    </ligand>
</feature>
<feature type="region of interest" description="Disordered" evidence="17">
    <location>
        <begin position="392"/>
        <end position="419"/>
    </location>
</feature>
<comment type="similarity">
    <text evidence="11">Belongs to the protein kinase superfamily. Tyr protein kinase family. Fes/fps subfamily.</text>
</comment>
<gene>
    <name evidence="20" type="primary">FES</name>
</gene>
<dbReference type="GO" id="GO:0015630">
    <property type="term" value="C:microtubule cytoskeleton"/>
    <property type="evidence" value="ECO:0007669"/>
    <property type="project" value="UniProtKB-ARBA"/>
</dbReference>
<feature type="active site" description="Proton acceptor" evidence="12">
    <location>
        <position position="611"/>
    </location>
</feature>
<dbReference type="AlphaFoldDB" id="A0A5F9DNM8"/>
<dbReference type="InterPro" id="IPR011009">
    <property type="entry name" value="Kinase-like_dom_sf"/>
</dbReference>
<keyword evidence="8 11" id="KW-0829">Tyrosine-protein kinase</keyword>
<dbReference type="InterPro" id="IPR020635">
    <property type="entry name" value="Tyr_kinase_cat_dom"/>
</dbReference>
<dbReference type="InterPro" id="IPR017441">
    <property type="entry name" value="Protein_kinase_ATP_BS"/>
</dbReference>
<dbReference type="SUPFAM" id="SSF103657">
    <property type="entry name" value="BAR/IMD domain-like"/>
    <property type="match status" value="1"/>
</dbReference>
<evidence type="ECO:0000256" key="6">
    <source>
        <dbReference type="ARBA" id="ARBA00022840"/>
    </source>
</evidence>
<dbReference type="Gene3D" id="1.10.510.10">
    <property type="entry name" value="Transferase(Phosphotransferase) domain 1"/>
    <property type="match status" value="1"/>
</dbReference>
<comment type="function">
    <text evidence="9">Tyrosine-protein kinase that acts downstream of cell surface receptors and plays a role in the regulation of the actin cytoskeleton, microtubule assembly, cell attachment and cell spreading. Plays a role in FCER1 (high affinity immunoglobulin epsilon receptor)-mediated signaling in mast cells. Acts down-stream of the activated FCER1 receptor and the mast/stem cell growth factor receptor KIT. Plays a role in the regulation of mast cell degranulation. Plays a role in the regulation of cell differentiation and promotes neurite outgrowth in response to NGF signaling. Plays a role in cell scattering and cell migration in response to HGF-induced activation of EZR. Phosphorylates BCR and down-regulates BCR kinase activity. Phosphorylates HCLS1/HS1, PECAM1, STAT3 and TRIM28.</text>
</comment>
<keyword evidence="1 11" id="KW-0963">Cytoplasm</keyword>
<dbReference type="PROSITE" id="PS00109">
    <property type="entry name" value="PROTEIN_KINASE_TYR"/>
    <property type="match status" value="1"/>
</dbReference>
<dbReference type="InterPro" id="IPR027267">
    <property type="entry name" value="AH/BAR_dom_sf"/>
</dbReference>
<dbReference type="SMART" id="SM00055">
    <property type="entry name" value="FCH"/>
    <property type="match status" value="1"/>
</dbReference>
<dbReference type="PROSITE" id="PS50011">
    <property type="entry name" value="PROTEIN_KINASE_DOM"/>
    <property type="match status" value="1"/>
</dbReference>
<dbReference type="PANTHER" id="PTHR24418">
    <property type="entry name" value="TYROSINE-PROTEIN KINASE"/>
    <property type="match status" value="1"/>
</dbReference>
<dbReference type="FunFam" id="3.30.200.20:FF:000089">
    <property type="entry name" value="Tyrosine-protein kinase"/>
    <property type="match status" value="1"/>
</dbReference>
<dbReference type="SUPFAM" id="SSF56112">
    <property type="entry name" value="Protein kinase-like (PK-like)"/>
    <property type="match status" value="1"/>
</dbReference>
<dbReference type="Gene3D" id="1.20.1270.60">
    <property type="entry name" value="Arfaptin homology (AH) domain/BAR domain"/>
    <property type="match status" value="1"/>
</dbReference>
<evidence type="ECO:0000256" key="4">
    <source>
        <dbReference type="ARBA" id="ARBA00022741"/>
    </source>
</evidence>
<reference evidence="20" key="3">
    <citation type="submission" date="2025-09" db="UniProtKB">
        <authorList>
            <consortium name="Ensembl"/>
        </authorList>
    </citation>
    <scope>IDENTIFICATION</scope>
    <source>
        <strain evidence="20">Thorbecke</strain>
    </source>
</reference>
<dbReference type="Gene3D" id="3.30.200.20">
    <property type="entry name" value="Phosphorylase Kinase, domain 1"/>
    <property type="match status" value="1"/>
</dbReference>
<dbReference type="InterPro" id="IPR000719">
    <property type="entry name" value="Prot_kinase_dom"/>
</dbReference>
<keyword evidence="6 11" id="KW-0067">ATP-binding</keyword>
<dbReference type="FunFam" id="1.10.510.10:FF:000212">
    <property type="entry name" value="Tyrosine-protein kinase"/>
    <property type="match status" value="1"/>
</dbReference>
<keyword evidence="3 11" id="KW-0808">Transferase</keyword>
<dbReference type="Pfam" id="PF00611">
    <property type="entry name" value="FCH"/>
    <property type="match status" value="1"/>
</dbReference>
<dbReference type="GO" id="GO:0005524">
    <property type="term" value="F:ATP binding"/>
    <property type="evidence" value="ECO:0007669"/>
    <property type="project" value="UniProtKB-UniRule"/>
</dbReference>
<dbReference type="InterPro" id="IPR001245">
    <property type="entry name" value="Ser-Thr/Tyr_kinase_cat_dom"/>
</dbReference>
<feature type="binding site" evidence="13">
    <location>
        <begin position="495"/>
        <end position="503"/>
    </location>
    <ligand>
        <name>ATP</name>
        <dbReference type="ChEBI" id="CHEBI:30616"/>
    </ligand>
</feature>
<dbReference type="InterPro" id="IPR016250">
    <property type="entry name" value="Tyr-prot_kinase_Fes/Fps"/>
</dbReference>
<dbReference type="InterPro" id="IPR001060">
    <property type="entry name" value="FCH_dom"/>
</dbReference>
<comment type="subunit">
    <text evidence="10">Homooligomer. Interacts with BCR. Interacts (when activated, via coiled coil domain) with TRIM28. Interacts (via SH2 domain) with phosphorylated EZR, MS4A2/FCER1B and HCLS1/HS1. Interacts with phosphorylated KIT. Interacts with FLT3. Interacts (via F-BAR domain) with soluble tubulin. Interacts (via SH2 domain) with microtubules.</text>
</comment>
<evidence type="ECO:0000256" key="17">
    <source>
        <dbReference type="SAM" id="MobiDB-lite"/>
    </source>
</evidence>
<evidence type="ECO:0000256" key="10">
    <source>
        <dbReference type="ARBA" id="ARBA00065982"/>
    </source>
</evidence>
<evidence type="ECO:0000256" key="11">
    <source>
        <dbReference type="PIRNR" id="PIRNR000632"/>
    </source>
</evidence>
<proteinExistence type="inferred from homology"/>
<dbReference type="PROSITE" id="PS00107">
    <property type="entry name" value="PROTEIN_KINASE_ATP"/>
    <property type="match status" value="1"/>
</dbReference>
<evidence type="ECO:0000259" key="19">
    <source>
        <dbReference type="PROSITE" id="PS51741"/>
    </source>
</evidence>
<dbReference type="Bgee" id="ENSOCUG00000002188">
    <property type="expression patterns" value="Expressed in blood and 18 other cell types or tissues"/>
</dbReference>
<dbReference type="InterPro" id="IPR031160">
    <property type="entry name" value="F_BAR_dom"/>
</dbReference>
<feature type="domain" description="F-BAR" evidence="19">
    <location>
        <begin position="1"/>
        <end position="258"/>
    </location>
</feature>
<dbReference type="EC" id="2.7.10.2" evidence="11"/>
<dbReference type="PIRSF" id="PIRSF000632">
    <property type="entry name" value="TyrPK_fps"/>
    <property type="match status" value="1"/>
</dbReference>
<keyword evidence="11" id="KW-0206">Cytoskeleton</keyword>
<dbReference type="InterPro" id="IPR008266">
    <property type="entry name" value="Tyr_kinase_AS"/>
</dbReference>
<dbReference type="Proteomes" id="UP000001811">
    <property type="component" value="Unplaced"/>
</dbReference>
<dbReference type="GO" id="GO:0005829">
    <property type="term" value="C:cytosol"/>
    <property type="evidence" value="ECO:0007669"/>
    <property type="project" value="UniProtKB-ARBA"/>
</dbReference>
<dbReference type="InterPro" id="IPR050198">
    <property type="entry name" value="Non-receptor_tyrosine_kinases"/>
</dbReference>
<evidence type="ECO:0000256" key="12">
    <source>
        <dbReference type="PIRSR" id="PIRSR000632-1"/>
    </source>
</evidence>
<evidence type="ECO:0000256" key="9">
    <source>
        <dbReference type="ARBA" id="ARBA00058669"/>
    </source>
</evidence>
<keyword evidence="5 11" id="KW-0418">Kinase</keyword>
<dbReference type="CDD" id="cd07685">
    <property type="entry name" value="F-BAR_Fes"/>
    <property type="match status" value="1"/>
</dbReference>
<keyword evidence="4 11" id="KW-0547">Nucleotide-binding</keyword>
<reference evidence="20" key="2">
    <citation type="submission" date="2025-08" db="UniProtKB">
        <authorList>
            <consortium name="Ensembl"/>
        </authorList>
    </citation>
    <scope>IDENTIFICATION</scope>
    <source>
        <strain evidence="20">Thorbecke</strain>
    </source>
</reference>
<keyword evidence="7 14" id="KW-0175">Coiled coil</keyword>
<keyword evidence="21" id="KW-1185">Reference proteome</keyword>
<dbReference type="GO" id="GO:0004715">
    <property type="term" value="F:non-membrane spanning protein tyrosine kinase activity"/>
    <property type="evidence" value="ECO:0007669"/>
    <property type="project" value="UniProtKB-EC"/>
</dbReference>
<evidence type="ECO:0000256" key="1">
    <source>
        <dbReference type="ARBA" id="ARBA00022490"/>
    </source>
</evidence>
<sequence length="750" mass="85132">MGFSSELCSPQGHGAVQQMQEAELRLLEGMRKWMAQRVKSDREYAGLLHHMSTQDGGGQSRGPDSPISQSWAEITSQTEGLSRLLRQHAEDLNSGPLSKLSLLIRERQQLRKTYSEQWQQLQQELTKTHSQDIEKLKSQYRALARDSAQARRKYQEASKDKDRDKAKDKYVRSLWKLFAQHNRYVLGVRAAQLHHQHHYQLLLPGLLQSLQDLHEEMARVLKEILQEYLEISSLVQEEVVAIHREMAAAAARIQPEAEYQGFLRQYGSVPDIPPCVTFDESLLEEGEQLEPGELQLNELTVESVQHTLTSVTDELATASQVVLSRQEVVTQLQRELQEEEQNTHPRARVQLLGKKQALQEALQGLQGALCTQAKLQAQQELLQAKLEQLGPGEPPPVLLLQDDRHSTSSSEQEREGGRTPTLEILRTHISGIFRPKFSNLYRLEGDGFPSIPLLIDHLLRSQQPLTKKSGVVLRRAVPKDKWVLKHEDLVLGEQIGRGNFGEVFSGRLRADNTLVAVKSCRETLPPDLKAKFLQEARILKQYSHPNIVRLIGVCTQKQPIYIVMELVQGGDFLTFLRTEGGRLRVKTLLQMVGDAAAGMEYLESKCCIHRDLAARNCLVTEKHVLKISDFGMSREEADGIYAASGGLRQVPVKWTAPEALNYGRYSSESDVWSFGILLWETFSLGASPYPNLSNQQTREFVEKGGRLPCPELCPDAVFRLMEQCWAHEPGQRPNFSTIYQELQSIRRRHR</sequence>
<name>A0A5F9DNM8_RABIT</name>
<evidence type="ECO:0000256" key="8">
    <source>
        <dbReference type="ARBA" id="ARBA00023137"/>
    </source>
</evidence>
<evidence type="ECO:0000256" key="5">
    <source>
        <dbReference type="ARBA" id="ARBA00022777"/>
    </source>
</evidence>
<dbReference type="Pfam" id="PF07714">
    <property type="entry name" value="PK_Tyr_Ser-Thr"/>
    <property type="match status" value="1"/>
</dbReference>
<dbReference type="SMART" id="SM00219">
    <property type="entry name" value="TyrKc"/>
    <property type="match status" value="1"/>
</dbReference>
<evidence type="ECO:0000256" key="2">
    <source>
        <dbReference type="ARBA" id="ARBA00022553"/>
    </source>
</evidence>
<keyword evidence="2" id="KW-0597">Phosphoprotein</keyword>
<evidence type="ECO:0000313" key="20">
    <source>
        <dbReference type="Ensembl" id="ENSOCUP00000047371.1"/>
    </source>
</evidence>
<evidence type="ECO:0000259" key="18">
    <source>
        <dbReference type="PROSITE" id="PS50011"/>
    </source>
</evidence>
<organism evidence="20 21">
    <name type="scientific">Oryctolagus cuniculus</name>
    <name type="common">Rabbit</name>
    <dbReference type="NCBI Taxonomy" id="9986"/>
    <lineage>
        <taxon>Eukaryota</taxon>
        <taxon>Metazoa</taxon>
        <taxon>Chordata</taxon>
        <taxon>Craniata</taxon>
        <taxon>Vertebrata</taxon>
        <taxon>Euteleostomi</taxon>
        <taxon>Mammalia</taxon>
        <taxon>Eutheria</taxon>
        <taxon>Euarchontoglires</taxon>
        <taxon>Glires</taxon>
        <taxon>Lagomorpha</taxon>
        <taxon>Leporidae</taxon>
        <taxon>Oryctolagus</taxon>
    </lineage>
</organism>
<dbReference type="FunFam" id="1.10.287.160:FF:000006">
    <property type="entry name" value="Tyrosine-protein kinase"/>
    <property type="match status" value="1"/>
</dbReference>
<feature type="domain" description="Protein kinase" evidence="18">
    <location>
        <begin position="489"/>
        <end position="750"/>
    </location>
</feature>
<feature type="compositionally biased region" description="Basic and acidic residues" evidence="17">
    <location>
        <begin position="401"/>
        <end position="417"/>
    </location>
</feature>
<dbReference type="FunFam" id="1.20.1270.60:FF:000030">
    <property type="entry name" value="Tyrosine-protein kinase"/>
    <property type="match status" value="1"/>
</dbReference>
<evidence type="ECO:0000256" key="3">
    <source>
        <dbReference type="ARBA" id="ARBA00022679"/>
    </source>
</evidence>
<evidence type="ECO:0000313" key="21">
    <source>
        <dbReference type="Proteomes" id="UP000001811"/>
    </source>
</evidence>
<reference evidence="20 21" key="1">
    <citation type="journal article" date="2011" name="Nature">
        <title>A high-resolution map of human evolutionary constraint using 29 mammals.</title>
        <authorList>
            <person name="Lindblad-Toh K."/>
            <person name="Garber M."/>
            <person name="Zuk O."/>
            <person name="Lin M.F."/>
            <person name="Parker B.J."/>
            <person name="Washietl S."/>
            <person name="Kheradpour P."/>
            <person name="Ernst J."/>
            <person name="Jordan G."/>
            <person name="Mauceli E."/>
            <person name="Ward L.D."/>
            <person name="Lowe C.B."/>
            <person name="Holloway A.K."/>
            <person name="Clamp M."/>
            <person name="Gnerre S."/>
            <person name="Alfoldi J."/>
            <person name="Beal K."/>
            <person name="Chang J."/>
            <person name="Clawson H."/>
            <person name="Cuff J."/>
            <person name="Di Palma F."/>
            <person name="Fitzgerald S."/>
            <person name="Flicek P."/>
            <person name="Guttman M."/>
            <person name="Hubisz M.J."/>
            <person name="Jaffe D.B."/>
            <person name="Jungreis I."/>
            <person name="Kent W.J."/>
            <person name="Kostka D."/>
            <person name="Lara M."/>
            <person name="Martins A.L."/>
            <person name="Massingham T."/>
            <person name="Moltke I."/>
            <person name="Raney B.J."/>
            <person name="Rasmussen M.D."/>
            <person name="Robinson J."/>
            <person name="Stark A."/>
            <person name="Vilella A.J."/>
            <person name="Wen J."/>
            <person name="Xie X."/>
            <person name="Zody M.C."/>
            <person name="Baldwin J."/>
            <person name="Bloom T."/>
            <person name="Chin C.W."/>
            <person name="Heiman D."/>
            <person name="Nicol R."/>
            <person name="Nusbaum C."/>
            <person name="Young S."/>
            <person name="Wilkinson J."/>
            <person name="Worley K.C."/>
            <person name="Kovar C.L."/>
            <person name="Muzny D.M."/>
            <person name="Gibbs R.A."/>
            <person name="Cree A."/>
            <person name="Dihn H.H."/>
            <person name="Fowler G."/>
            <person name="Jhangiani S."/>
            <person name="Joshi V."/>
            <person name="Lee S."/>
            <person name="Lewis L.R."/>
            <person name="Nazareth L.V."/>
            <person name="Okwuonu G."/>
            <person name="Santibanez J."/>
            <person name="Warren W.C."/>
            <person name="Mardis E.R."/>
            <person name="Weinstock G.M."/>
            <person name="Wilson R.K."/>
            <person name="Delehaunty K."/>
            <person name="Dooling D."/>
            <person name="Fronik C."/>
            <person name="Fulton L."/>
            <person name="Fulton B."/>
            <person name="Graves T."/>
            <person name="Minx P."/>
            <person name="Sodergren E."/>
            <person name="Birney E."/>
            <person name="Margulies E.H."/>
            <person name="Herrero J."/>
            <person name="Green E.D."/>
            <person name="Haussler D."/>
            <person name="Siepel A."/>
            <person name="Goldman N."/>
            <person name="Pollard K.S."/>
            <person name="Pedersen J.S."/>
            <person name="Lander E.S."/>
            <person name="Kellis M."/>
        </authorList>
    </citation>
    <scope>NUCLEOTIDE SEQUENCE [LARGE SCALE GENOMIC DNA]</scope>
    <source>
        <strain evidence="21">Thorbecke</strain>
    </source>
</reference>
<comment type="catalytic activity">
    <reaction evidence="11">
        <text>L-tyrosyl-[protein] + ATP = O-phospho-L-tyrosyl-[protein] + ADP + H(+)</text>
        <dbReference type="Rhea" id="RHEA:10596"/>
        <dbReference type="Rhea" id="RHEA-COMP:10136"/>
        <dbReference type="Rhea" id="RHEA-COMP:20101"/>
        <dbReference type="ChEBI" id="CHEBI:15378"/>
        <dbReference type="ChEBI" id="CHEBI:30616"/>
        <dbReference type="ChEBI" id="CHEBI:46858"/>
        <dbReference type="ChEBI" id="CHEBI:61978"/>
        <dbReference type="ChEBI" id="CHEBI:456216"/>
        <dbReference type="EC" id="2.7.10.2"/>
    </reaction>
</comment>
<evidence type="ECO:0000256" key="14">
    <source>
        <dbReference type="PROSITE-ProRule" id="PRU01077"/>
    </source>
</evidence>
<dbReference type="PRINTS" id="PR00109">
    <property type="entry name" value="TYRKINASE"/>
</dbReference>
<dbReference type="Gene3D" id="1.10.287.160">
    <property type="entry name" value="HR1 repeat"/>
    <property type="match status" value="1"/>
</dbReference>
<dbReference type="PROSITE" id="PS51741">
    <property type="entry name" value="F_BAR"/>
    <property type="match status" value="1"/>
</dbReference>
<comment type="subcellular location">
    <subcellularLocation>
        <location evidence="11">Cytoplasm</location>
        <location evidence="11">Cytoskeleton</location>
    </subcellularLocation>
</comment>
<evidence type="ECO:0000256" key="16">
    <source>
        <dbReference type="SAM" id="Coils"/>
    </source>
</evidence>
<dbReference type="GeneTree" id="ENSGT00940000158881"/>
<protein>
    <recommendedName>
        <fullName evidence="11">Tyrosine-protein kinase</fullName>
        <ecNumber evidence="11">2.7.10.2</ecNumber>
    </recommendedName>
</protein>
<evidence type="ECO:0000256" key="7">
    <source>
        <dbReference type="ARBA" id="ARBA00023054"/>
    </source>
</evidence>
<accession>A0A5F9DNM8</accession>
<evidence type="ECO:0000256" key="15">
    <source>
        <dbReference type="PROSITE-ProRule" id="PRU10141"/>
    </source>
</evidence>
<feature type="coiled-coil region" evidence="16">
    <location>
        <begin position="133"/>
        <end position="160"/>
    </location>
</feature>